<dbReference type="PROSITE" id="PS51257">
    <property type="entry name" value="PROKAR_LIPOPROTEIN"/>
    <property type="match status" value="1"/>
</dbReference>
<sequence>MKKSYAKSFLIAIFTLFVSISCDQQFDTPSRLTTNNLLKDKDFLSFMSSVEEARQKILFRQKDLVIFKVTNGVSKPDFDGSLKNASASLEKIRLWAQTKELAIENKNLIVQELGFKNSVEYDQIEQNIQKSRETVVAKYPELLTLPKEERKELFLKVVEQWGKLPTAKTAFRENVICTDCFMNNGFVAWIDNVDKILY</sequence>
<proteinExistence type="predicted"/>
<dbReference type="RefSeq" id="WP_013927784.1">
    <property type="nucleotide sequence ID" value="NC_015703.1"/>
</dbReference>
<protein>
    <recommendedName>
        <fullName evidence="3">Lipoprotein</fullName>
    </recommendedName>
</protein>
<organism evidence="1 2">
    <name type="scientific">Runella slithyformis (strain ATCC 29530 / DSM 19594 / LMG 11500 / NCIMB 11436 / LSU 4)</name>
    <dbReference type="NCBI Taxonomy" id="761193"/>
    <lineage>
        <taxon>Bacteria</taxon>
        <taxon>Pseudomonadati</taxon>
        <taxon>Bacteroidota</taxon>
        <taxon>Cytophagia</taxon>
        <taxon>Cytophagales</taxon>
        <taxon>Spirosomataceae</taxon>
        <taxon>Runella</taxon>
    </lineage>
</organism>
<gene>
    <name evidence="1" type="ordered locus">Runsl_2057</name>
</gene>
<dbReference type="AlphaFoldDB" id="A0A7U3ZJU4"/>
<accession>A0A7U3ZJU4</accession>
<dbReference type="Proteomes" id="UP000000493">
    <property type="component" value="Chromosome"/>
</dbReference>
<reference evidence="2" key="1">
    <citation type="submission" date="2011-06" db="EMBL/GenBank/DDBJ databases">
        <title>The complete genome of chromosome of Runella slithyformis DSM 19594.</title>
        <authorList>
            <consortium name="US DOE Joint Genome Institute (JGI-PGF)"/>
            <person name="Lucas S."/>
            <person name="Han J."/>
            <person name="Lapidus A."/>
            <person name="Bruce D."/>
            <person name="Goodwin L."/>
            <person name="Pitluck S."/>
            <person name="Peters L."/>
            <person name="Kyrpides N."/>
            <person name="Mavromatis K."/>
            <person name="Ivanova N."/>
            <person name="Ovchinnikova G."/>
            <person name="Zhang X."/>
            <person name="Misra M."/>
            <person name="Detter J.C."/>
            <person name="Tapia R."/>
            <person name="Han C."/>
            <person name="Land M."/>
            <person name="Hauser L."/>
            <person name="Markowitz V."/>
            <person name="Cheng J.-F."/>
            <person name="Hugenholtz P."/>
            <person name="Woyke T."/>
            <person name="Wu D."/>
            <person name="Tindall B."/>
            <person name="Faehrich R."/>
            <person name="Brambilla E."/>
            <person name="Klenk H.-P."/>
            <person name="Eisen J.A."/>
        </authorList>
    </citation>
    <scope>NUCLEOTIDE SEQUENCE [LARGE SCALE GENOMIC DNA]</scope>
    <source>
        <strain evidence="2">ATCC 29530 / DSM 19594 / LMG 11500 / NCIMB 11436 / LSU 4</strain>
    </source>
</reference>
<evidence type="ECO:0000313" key="2">
    <source>
        <dbReference type="Proteomes" id="UP000000493"/>
    </source>
</evidence>
<evidence type="ECO:0008006" key="3">
    <source>
        <dbReference type="Google" id="ProtNLM"/>
    </source>
</evidence>
<keyword evidence="2" id="KW-1185">Reference proteome</keyword>
<evidence type="ECO:0000313" key="1">
    <source>
        <dbReference type="EMBL" id="AEI48473.1"/>
    </source>
</evidence>
<dbReference type="EMBL" id="CP002859">
    <property type="protein sequence ID" value="AEI48473.1"/>
    <property type="molecule type" value="Genomic_DNA"/>
</dbReference>
<dbReference type="KEGG" id="rsi:Runsl_2057"/>
<name>A0A7U3ZJU4_RUNSL</name>
<reference evidence="1 2" key="2">
    <citation type="journal article" date="2012" name="Stand. Genomic Sci.">
        <title>Complete genome sequence of the aquatic bacterium Runella slithyformis type strain (LSU 4(T)).</title>
        <authorList>
            <person name="Copeland A."/>
            <person name="Zhang X."/>
            <person name="Misra M."/>
            <person name="Lapidus A."/>
            <person name="Nolan M."/>
            <person name="Lucas S."/>
            <person name="Deshpande S."/>
            <person name="Cheng J.F."/>
            <person name="Tapia R."/>
            <person name="Goodwin L.A."/>
            <person name="Pitluck S."/>
            <person name="Liolios K."/>
            <person name="Pagani I."/>
            <person name="Ivanova N."/>
            <person name="Mikhailova N."/>
            <person name="Pati A."/>
            <person name="Chen A."/>
            <person name="Palaniappan K."/>
            <person name="Land M."/>
            <person name="Hauser L."/>
            <person name="Pan C."/>
            <person name="Jeffries C.D."/>
            <person name="Detter J.C."/>
            <person name="Brambilla E.M."/>
            <person name="Rohde M."/>
            <person name="Djao O.D."/>
            <person name="Goker M."/>
            <person name="Sikorski J."/>
            <person name="Tindall B.J."/>
            <person name="Woyke T."/>
            <person name="Bristow J."/>
            <person name="Eisen J.A."/>
            <person name="Markowitz V."/>
            <person name="Hugenholtz P."/>
            <person name="Kyrpides N.C."/>
            <person name="Klenk H.P."/>
            <person name="Mavromatis K."/>
        </authorList>
    </citation>
    <scope>NUCLEOTIDE SEQUENCE [LARGE SCALE GENOMIC DNA]</scope>
    <source>
        <strain evidence="2">ATCC 29530 / DSM 19594 / LMG 11500 / NCIMB 11436 / LSU 4</strain>
    </source>
</reference>